<comment type="caution">
    <text evidence="4">The sequence shown here is derived from an EMBL/GenBank/DDBJ whole genome shotgun (WGS) entry which is preliminary data.</text>
</comment>
<proteinExistence type="predicted"/>
<dbReference type="EMBL" id="BNAF01000008">
    <property type="protein sequence ID" value="GHE39144.1"/>
    <property type="molecule type" value="Genomic_DNA"/>
</dbReference>
<dbReference type="RefSeq" id="WP_189626810.1">
    <property type="nucleotide sequence ID" value="NZ_BNAF01000008.1"/>
</dbReference>
<dbReference type="Pfam" id="PF05426">
    <property type="entry name" value="Alginate_lyase"/>
    <property type="match status" value="1"/>
</dbReference>
<gene>
    <name evidence="4" type="ORF">GCM10017764_22940</name>
</gene>
<sequence>MRITDDFGNSNYKIISFDYSLLKSNLAYVNSGGKLFTLSLNVLVEEANKLLTAPPFSVVDGDLPPSGDLHDFYSIGKLSWMNPEENNNHYVRRDGESNPEAFSDKYDLKRFERVLRRINILSLAFFFTSDNRYASKASNIIDVWFLNNTTRMNPNMNNASVQKGVNDGMAIGIIFTVSLIETLDHIQLLRTSRYWSLNKHKKMQQWVAQYTKWLESSKFGRQISKADNNHGSWFYAQVASYKLFSGNFEGFDKIFDEAKKHVSAQIEPDGRLPAEIERVSSFSYSVYGLRSFATLAKALSFAGYSLWTYKAPNHSGLERAFSFLAPYMLDKNAWPYNNGGKNVDDTSFSIWRNAYTVYKNPQHLHVYNHIVTMLKEKGDWRMLYTYYR</sequence>
<evidence type="ECO:0000256" key="2">
    <source>
        <dbReference type="ARBA" id="ARBA00023239"/>
    </source>
</evidence>
<name>A0ABQ3HVM9_9SPHI</name>
<evidence type="ECO:0000313" key="4">
    <source>
        <dbReference type="EMBL" id="GHE39144.1"/>
    </source>
</evidence>
<evidence type="ECO:0000313" key="5">
    <source>
        <dbReference type="Proteomes" id="UP000620550"/>
    </source>
</evidence>
<dbReference type="InterPro" id="IPR008929">
    <property type="entry name" value="Chondroitin_lyas"/>
</dbReference>
<evidence type="ECO:0000259" key="3">
    <source>
        <dbReference type="Pfam" id="PF05426"/>
    </source>
</evidence>
<feature type="domain" description="Alginate lyase" evidence="3">
    <location>
        <begin position="64"/>
        <end position="334"/>
    </location>
</feature>
<dbReference type="Proteomes" id="UP000620550">
    <property type="component" value="Unassembled WGS sequence"/>
</dbReference>
<keyword evidence="1" id="KW-0732">Signal</keyword>
<protein>
    <recommendedName>
        <fullName evidence="3">Alginate lyase domain-containing protein</fullName>
    </recommendedName>
</protein>
<organism evidence="4 5">
    <name type="scientific">Sphingobacterium griseoflavum</name>
    <dbReference type="NCBI Taxonomy" id="1474952"/>
    <lineage>
        <taxon>Bacteria</taxon>
        <taxon>Pseudomonadati</taxon>
        <taxon>Bacteroidota</taxon>
        <taxon>Sphingobacteriia</taxon>
        <taxon>Sphingobacteriales</taxon>
        <taxon>Sphingobacteriaceae</taxon>
        <taxon>Sphingobacterium</taxon>
    </lineage>
</organism>
<keyword evidence="5" id="KW-1185">Reference proteome</keyword>
<dbReference type="Gene3D" id="1.50.10.100">
    <property type="entry name" value="Chondroitin AC/alginate lyase"/>
    <property type="match status" value="1"/>
</dbReference>
<keyword evidence="2" id="KW-0456">Lyase</keyword>
<dbReference type="SUPFAM" id="SSF48230">
    <property type="entry name" value="Chondroitin AC/alginate lyase"/>
    <property type="match status" value="1"/>
</dbReference>
<accession>A0ABQ3HVM9</accession>
<reference evidence="5" key="1">
    <citation type="journal article" date="2019" name="Int. J. Syst. Evol. Microbiol.">
        <title>The Global Catalogue of Microorganisms (GCM) 10K type strain sequencing project: providing services to taxonomists for standard genome sequencing and annotation.</title>
        <authorList>
            <consortium name="The Broad Institute Genomics Platform"/>
            <consortium name="The Broad Institute Genome Sequencing Center for Infectious Disease"/>
            <person name="Wu L."/>
            <person name="Ma J."/>
        </authorList>
    </citation>
    <scope>NUCLEOTIDE SEQUENCE [LARGE SCALE GENOMIC DNA]</scope>
    <source>
        <strain evidence="5">CGMCC 1.12966</strain>
    </source>
</reference>
<dbReference type="InterPro" id="IPR008397">
    <property type="entry name" value="Alginate_lyase_dom"/>
</dbReference>
<evidence type="ECO:0000256" key="1">
    <source>
        <dbReference type="ARBA" id="ARBA00022729"/>
    </source>
</evidence>